<dbReference type="PATRIC" id="fig|69.6.peg.2439"/>
<keyword evidence="1" id="KW-0472">Membrane</keyword>
<proteinExistence type="predicted"/>
<evidence type="ECO:0008006" key="4">
    <source>
        <dbReference type="Google" id="ProtNLM"/>
    </source>
</evidence>
<feature type="transmembrane region" description="Helical" evidence="1">
    <location>
        <begin position="134"/>
        <end position="153"/>
    </location>
</feature>
<dbReference type="KEGG" id="lez:GLE_2477"/>
<gene>
    <name evidence="2" type="ORF">GLE_2477</name>
</gene>
<evidence type="ECO:0000313" key="3">
    <source>
        <dbReference type="Proteomes" id="UP000061569"/>
    </source>
</evidence>
<feature type="transmembrane region" description="Helical" evidence="1">
    <location>
        <begin position="99"/>
        <end position="118"/>
    </location>
</feature>
<name>A0A0S2DHF6_LYSEN</name>
<keyword evidence="1" id="KW-1133">Transmembrane helix</keyword>
<evidence type="ECO:0000256" key="1">
    <source>
        <dbReference type="SAM" id="Phobius"/>
    </source>
</evidence>
<accession>A0A0S2DHF6</accession>
<dbReference type="AlphaFoldDB" id="A0A0S2DHF6"/>
<sequence>MSLAAAYALYLLWLAAGCLDFACHRCTDLAHTSGLRESTLHLAQLMLIGGGAVLALALQIGPAALAILAAVVVAHAGLGYLDTRQAYRRRDIRPIEQHLHSVLDLAPVAALWCLSTHYRADAGLSLRAPPLPPGVWLAVLAPALALCVWPALLEFRSALAAARTAAQARVRVSARPG</sequence>
<dbReference type="OrthoDB" id="6028296at2"/>
<protein>
    <recommendedName>
        <fullName evidence="4">Diguanylate cyclase</fullName>
    </recommendedName>
</protein>
<dbReference type="STRING" id="69.GLE_2477"/>
<organism evidence="2 3">
    <name type="scientific">Lysobacter enzymogenes</name>
    <dbReference type="NCBI Taxonomy" id="69"/>
    <lineage>
        <taxon>Bacteria</taxon>
        <taxon>Pseudomonadati</taxon>
        <taxon>Pseudomonadota</taxon>
        <taxon>Gammaproteobacteria</taxon>
        <taxon>Lysobacterales</taxon>
        <taxon>Lysobacteraceae</taxon>
        <taxon>Lysobacter</taxon>
    </lineage>
</organism>
<reference evidence="2 3" key="1">
    <citation type="submission" date="2015-11" db="EMBL/GenBank/DDBJ databases">
        <title>Genome sequences of Lysobacter enzymogenes strain C3 and Lysobacter antibioticus ATCC 29479.</title>
        <authorList>
            <person name="Kobayashi D.Y."/>
        </authorList>
    </citation>
    <scope>NUCLEOTIDE SEQUENCE [LARGE SCALE GENOMIC DNA]</scope>
    <source>
        <strain evidence="2 3">C3</strain>
    </source>
</reference>
<dbReference type="Proteomes" id="UP000061569">
    <property type="component" value="Chromosome"/>
</dbReference>
<evidence type="ECO:0000313" key="2">
    <source>
        <dbReference type="EMBL" id="ALN57826.1"/>
    </source>
</evidence>
<feature type="transmembrane region" description="Helical" evidence="1">
    <location>
        <begin position="46"/>
        <end position="78"/>
    </location>
</feature>
<keyword evidence="1" id="KW-0812">Transmembrane</keyword>
<dbReference type="EMBL" id="CP013140">
    <property type="protein sequence ID" value="ALN57826.1"/>
    <property type="molecule type" value="Genomic_DNA"/>
</dbReference>